<evidence type="ECO:0000256" key="2">
    <source>
        <dbReference type="PROSITE-ProRule" id="PRU00176"/>
    </source>
</evidence>
<dbReference type="InterPro" id="IPR034458">
    <property type="entry name" value="EAR1-like_RRM3"/>
</dbReference>
<dbReference type="GO" id="GO:0003723">
    <property type="term" value="F:RNA binding"/>
    <property type="evidence" value="ECO:0007669"/>
    <property type="project" value="UniProtKB-UniRule"/>
</dbReference>
<evidence type="ECO:0000256" key="1">
    <source>
        <dbReference type="ARBA" id="ARBA00022884"/>
    </source>
</evidence>
<feature type="region of interest" description="Disordered" evidence="3">
    <location>
        <begin position="522"/>
        <end position="543"/>
    </location>
</feature>
<feature type="compositionally biased region" description="Acidic residues" evidence="3">
    <location>
        <begin position="594"/>
        <end position="615"/>
    </location>
</feature>
<dbReference type="AlphaFoldDB" id="A0A8B9AD75"/>
<dbReference type="PANTHER" id="PTHR23189">
    <property type="entry name" value="RNA RECOGNITION MOTIF-CONTAINING"/>
    <property type="match status" value="1"/>
</dbReference>
<feature type="region of interest" description="Disordered" evidence="3">
    <location>
        <begin position="254"/>
        <end position="393"/>
    </location>
</feature>
<dbReference type="FunFam" id="3.30.70.330:FF:001402">
    <property type="entry name" value="Terminal EAR1-like 1"/>
    <property type="match status" value="1"/>
</dbReference>
<dbReference type="KEGG" id="pda:120111430"/>
<proteinExistence type="predicted"/>
<protein>
    <submittedName>
        <fullName evidence="6">Protein terminal ear1-like</fullName>
    </submittedName>
</protein>
<evidence type="ECO:0000259" key="4">
    <source>
        <dbReference type="PROSITE" id="PS50102"/>
    </source>
</evidence>
<feature type="compositionally biased region" description="Low complexity" evidence="3">
    <location>
        <begin position="331"/>
        <end position="355"/>
    </location>
</feature>
<dbReference type="SMART" id="SM00360">
    <property type="entry name" value="RRM"/>
    <property type="match status" value="3"/>
</dbReference>
<dbReference type="RefSeq" id="XP_038984415.1">
    <property type="nucleotide sequence ID" value="XM_039128487.1"/>
</dbReference>
<feature type="region of interest" description="Disordered" evidence="3">
    <location>
        <begin position="558"/>
        <end position="620"/>
    </location>
</feature>
<feature type="domain" description="RRM" evidence="4">
    <location>
        <begin position="177"/>
        <end position="250"/>
    </location>
</feature>
<dbReference type="SUPFAM" id="SSF54928">
    <property type="entry name" value="RNA-binding domain, RBD"/>
    <property type="match status" value="1"/>
</dbReference>
<keyword evidence="1 2" id="KW-0694">RNA-binding</keyword>
<organism evidence="5 6">
    <name type="scientific">Phoenix dactylifera</name>
    <name type="common">Date palm</name>
    <dbReference type="NCBI Taxonomy" id="42345"/>
    <lineage>
        <taxon>Eukaryota</taxon>
        <taxon>Viridiplantae</taxon>
        <taxon>Streptophyta</taxon>
        <taxon>Embryophyta</taxon>
        <taxon>Tracheophyta</taxon>
        <taxon>Spermatophyta</taxon>
        <taxon>Magnoliopsida</taxon>
        <taxon>Liliopsida</taxon>
        <taxon>Arecaceae</taxon>
        <taxon>Coryphoideae</taxon>
        <taxon>Phoeniceae</taxon>
        <taxon>Phoenix</taxon>
    </lineage>
</organism>
<accession>A0A8B9AD75</accession>
<dbReference type="InterPro" id="IPR035979">
    <property type="entry name" value="RBD_domain_sf"/>
</dbReference>
<evidence type="ECO:0000256" key="3">
    <source>
        <dbReference type="SAM" id="MobiDB-lite"/>
    </source>
</evidence>
<gene>
    <name evidence="6" type="primary">LOC120111430</name>
</gene>
<dbReference type="Pfam" id="PF04059">
    <property type="entry name" value="RRM_2"/>
    <property type="match status" value="1"/>
</dbReference>
<dbReference type="GeneID" id="120111430"/>
<dbReference type="InterPro" id="IPR012677">
    <property type="entry name" value="Nucleotide-bd_a/b_plait_sf"/>
</dbReference>
<dbReference type="InterPro" id="IPR007201">
    <property type="entry name" value="Mei2-like_Rrm_C"/>
</dbReference>
<dbReference type="Proteomes" id="UP000228380">
    <property type="component" value="Chromosome 7"/>
</dbReference>
<dbReference type="OrthoDB" id="417481at2759"/>
<keyword evidence="5" id="KW-1185">Reference proteome</keyword>
<reference evidence="5" key="1">
    <citation type="journal article" date="2019" name="Nat. Commun.">
        <title>Genome-wide association mapping of date palm fruit traits.</title>
        <authorList>
            <person name="Hazzouri K.M."/>
            <person name="Gros-Balthazard M."/>
            <person name="Flowers J.M."/>
            <person name="Copetti D."/>
            <person name="Lemansour A."/>
            <person name="Lebrun M."/>
            <person name="Masmoudi K."/>
            <person name="Ferrand S."/>
            <person name="Dhar M.I."/>
            <person name="Fresquez Z.A."/>
            <person name="Rosas U."/>
            <person name="Zhang J."/>
            <person name="Talag J."/>
            <person name="Lee S."/>
            <person name="Kudrna D."/>
            <person name="Powell R.F."/>
            <person name="Leitch I.J."/>
            <person name="Krueger R.R."/>
            <person name="Wing R.A."/>
            <person name="Amiri K.M.A."/>
            <person name="Purugganan M.D."/>
        </authorList>
    </citation>
    <scope>NUCLEOTIDE SEQUENCE [LARGE SCALE GENOMIC DNA]</scope>
    <source>
        <strain evidence="5">cv. Khalas</strain>
    </source>
</reference>
<dbReference type="InterPro" id="IPR000504">
    <property type="entry name" value="RRM_dom"/>
</dbReference>
<evidence type="ECO:0000313" key="5">
    <source>
        <dbReference type="Proteomes" id="UP000228380"/>
    </source>
</evidence>
<dbReference type="Pfam" id="PF00076">
    <property type="entry name" value="RRM_1"/>
    <property type="match status" value="1"/>
</dbReference>
<sequence length="635" mass="68936">MEGMRANILDPGAAEFYPTSQFALGQPQIYYPYPPPPAVPVYPQASLEEYVSPAWVAGDGAATRAVVLSMVPRYVGEAAVRAEMEAFGGVRAVEMRSLAVDGIVTVHFFDLRSAQLAVAEIREQHVRQQSLLGQQYGVLAGGEMVLMHPPMGGRGLIAGQAVWAQFAARGVDDPNQGSIVVFNLDPNVSSLALREIFEPFGAVKEVKEMGSRPHLKVAEFFDTRDAARALSKLNGKHILGRRLVLEFFRPGGQTRSNYPMRSSGHQDYPLPPRLLRGTRWVEGSGGAPSPSGGSGKGVVLLKRPGTNIARNSNGGDGSSGGGRRNKGGSGSSYQSSSSSSSPSSKQQQQQQQQSSRKGWKNRHGKNGGGESRFLFKEVEETEEEEESASSCRDSRTTVMIRNIPNKYSQKLLLNMLDNHCIHCNEEIGEGKEIEPYSAYDFVYLPIDFNNKCNVGYGFVNLTSPEAAFRLYKAFHKQPWEVFNSRKICQVTYARLQGLEALKEHFKNSKFACDNDEYMPVIFSPPRDGKQLTDPVPIGGRGPVTLTKRVVDRIRRASEQLASSETAATGAPPPSDGGGASSTTTSTHAPSDHAEQDDDDDDDVDVGAGGEEECGSDETGCCLLSEAFHGLSYSQD</sequence>
<dbReference type="CDD" id="cd12530">
    <property type="entry name" value="RRM3_EAR1_like"/>
    <property type="match status" value="1"/>
</dbReference>
<reference evidence="6" key="2">
    <citation type="submission" date="2025-08" db="UniProtKB">
        <authorList>
            <consortium name="RefSeq"/>
        </authorList>
    </citation>
    <scope>IDENTIFICATION</scope>
    <source>
        <tissue evidence="6">Young leaves</tissue>
    </source>
</reference>
<feature type="compositionally biased region" description="Gly residues" evidence="3">
    <location>
        <begin position="314"/>
        <end position="330"/>
    </location>
</feature>
<evidence type="ECO:0000313" key="6">
    <source>
        <dbReference type="RefSeq" id="XP_038984415.1"/>
    </source>
</evidence>
<dbReference type="Gene3D" id="3.30.70.330">
    <property type="match status" value="2"/>
</dbReference>
<dbReference type="PROSITE" id="PS50102">
    <property type="entry name" value="RRM"/>
    <property type="match status" value="1"/>
</dbReference>
<feature type="compositionally biased region" description="Polar residues" evidence="3">
    <location>
        <begin position="254"/>
        <end position="265"/>
    </location>
</feature>
<name>A0A8B9AD75_PHODC</name>